<protein>
    <recommendedName>
        <fullName evidence="4">Reverse transcriptase zinc-binding domain-containing protein</fullName>
    </recommendedName>
</protein>
<dbReference type="AlphaFoldDB" id="A0A6H5I7L3"/>
<dbReference type="EMBL" id="CADCXV010000688">
    <property type="protein sequence ID" value="CAB0032706.1"/>
    <property type="molecule type" value="Genomic_DNA"/>
</dbReference>
<name>A0A6H5I7L3_9HYME</name>
<gene>
    <name evidence="2" type="ORF">TBRA_LOCUS4632</name>
</gene>
<dbReference type="Proteomes" id="UP000479190">
    <property type="component" value="Unassembled WGS sequence"/>
</dbReference>
<evidence type="ECO:0000313" key="3">
    <source>
        <dbReference type="Proteomes" id="UP000479190"/>
    </source>
</evidence>
<proteinExistence type="predicted"/>
<evidence type="ECO:0000313" key="2">
    <source>
        <dbReference type="EMBL" id="CAB0032706.1"/>
    </source>
</evidence>
<reference evidence="2 3" key="1">
    <citation type="submission" date="2020-02" db="EMBL/GenBank/DDBJ databases">
        <authorList>
            <person name="Ferguson B K."/>
        </authorList>
    </citation>
    <scope>NUCLEOTIDE SEQUENCE [LARGE SCALE GENOMIC DNA]</scope>
</reference>
<accession>A0A6H5I7L3</accession>
<sequence>MSNIHSGRYEDGSSGGLPGFGSRTSLWRFQPDRKTPVSRHIVYTCMKMSGRAAIAILSAELEDALLRRSSRCGFIRHAGPTISGRVCEPAGKSAGDQRSRPSTNTPVHDGGKALDIEASHAPMMTDMRLDAISSAVSGATDAPDTTAEKRSTSRVRAFHLQLRCVEGLLEAPSSSISKTMAWWSLCVYNPLTVHDNTRGVSVSQTNVRSTIELPCLPLKVGTSPVLSSTASRRASVFSHHVQGYCRKFSKRSDNLFERNGKSKMECSVIMCAILSVERLVLDTSLSVPSKISQHSSSKINSGSAKGAANVIQCAVVVLCKAPSARGRMLTSVYIAIQSARLYRFSVILSPPVRSQTWREATGTHSYVRKAKSIHRCACLRAICGFRSISHEAVHVLAGTPPLSLHVDERSRLYEHICEDAGSDATNEERAKTLEKWQTQWSGTTKGRWHYRLIPSIAAWIERRHGEVNYNLTQLLSGHDCFRSYLCRTKNYTSSSCPTCHPAVEDVDRVIFHCPRFRLSSNFLSMRKSDDCGNPYVLFYSSIFSFLRKSITDSRLRAEFTYYCIVEIRSLMLDFAQTCRYNDNKQ</sequence>
<evidence type="ECO:0000256" key="1">
    <source>
        <dbReference type="SAM" id="MobiDB-lite"/>
    </source>
</evidence>
<dbReference type="OrthoDB" id="7382669at2759"/>
<feature type="region of interest" description="Disordered" evidence="1">
    <location>
        <begin position="86"/>
        <end position="112"/>
    </location>
</feature>
<keyword evidence="3" id="KW-1185">Reference proteome</keyword>
<organism evidence="2 3">
    <name type="scientific">Trichogramma brassicae</name>
    <dbReference type="NCBI Taxonomy" id="86971"/>
    <lineage>
        <taxon>Eukaryota</taxon>
        <taxon>Metazoa</taxon>
        <taxon>Ecdysozoa</taxon>
        <taxon>Arthropoda</taxon>
        <taxon>Hexapoda</taxon>
        <taxon>Insecta</taxon>
        <taxon>Pterygota</taxon>
        <taxon>Neoptera</taxon>
        <taxon>Endopterygota</taxon>
        <taxon>Hymenoptera</taxon>
        <taxon>Apocrita</taxon>
        <taxon>Proctotrupomorpha</taxon>
        <taxon>Chalcidoidea</taxon>
        <taxon>Trichogrammatidae</taxon>
        <taxon>Trichogramma</taxon>
    </lineage>
</organism>
<evidence type="ECO:0008006" key="4">
    <source>
        <dbReference type="Google" id="ProtNLM"/>
    </source>
</evidence>